<sequence length="27" mass="3135">MKTLAGDMALCDWTCSLRFRRLPRGHV</sequence>
<evidence type="ECO:0000313" key="1">
    <source>
        <dbReference type="EMBL" id="JAH34016.1"/>
    </source>
</evidence>
<organism evidence="1">
    <name type="scientific">Anguilla anguilla</name>
    <name type="common">European freshwater eel</name>
    <name type="synonym">Muraena anguilla</name>
    <dbReference type="NCBI Taxonomy" id="7936"/>
    <lineage>
        <taxon>Eukaryota</taxon>
        <taxon>Metazoa</taxon>
        <taxon>Chordata</taxon>
        <taxon>Craniata</taxon>
        <taxon>Vertebrata</taxon>
        <taxon>Euteleostomi</taxon>
        <taxon>Actinopterygii</taxon>
        <taxon>Neopterygii</taxon>
        <taxon>Teleostei</taxon>
        <taxon>Anguilliformes</taxon>
        <taxon>Anguillidae</taxon>
        <taxon>Anguilla</taxon>
    </lineage>
</organism>
<dbReference type="AlphaFoldDB" id="A0A0E9RY35"/>
<protein>
    <submittedName>
        <fullName evidence="1">Uncharacterized protein</fullName>
    </submittedName>
</protein>
<accession>A0A0E9RY35</accession>
<reference evidence="1" key="2">
    <citation type="journal article" date="2015" name="Fish Shellfish Immunol.">
        <title>Early steps in the European eel (Anguilla anguilla)-Vibrio vulnificus interaction in the gills: Role of the RtxA13 toxin.</title>
        <authorList>
            <person name="Callol A."/>
            <person name="Pajuelo D."/>
            <person name="Ebbesson L."/>
            <person name="Teles M."/>
            <person name="MacKenzie S."/>
            <person name="Amaro C."/>
        </authorList>
    </citation>
    <scope>NUCLEOTIDE SEQUENCE</scope>
</reference>
<dbReference type="EMBL" id="GBXM01074561">
    <property type="protein sequence ID" value="JAH34016.1"/>
    <property type="molecule type" value="Transcribed_RNA"/>
</dbReference>
<name>A0A0E9RY35_ANGAN</name>
<reference evidence="1" key="1">
    <citation type="submission" date="2014-11" db="EMBL/GenBank/DDBJ databases">
        <authorList>
            <person name="Amaro Gonzalez C."/>
        </authorList>
    </citation>
    <scope>NUCLEOTIDE SEQUENCE</scope>
</reference>
<proteinExistence type="predicted"/>